<comment type="caution">
    <text evidence="1">The sequence shown here is derived from an EMBL/GenBank/DDBJ whole genome shotgun (WGS) entry which is preliminary data.</text>
</comment>
<proteinExistence type="predicted"/>
<dbReference type="InterPro" id="IPR017853">
    <property type="entry name" value="GH"/>
</dbReference>
<dbReference type="AlphaFoldDB" id="A0ABD1LS87"/>
<reference evidence="1 2" key="1">
    <citation type="submission" date="2024-08" db="EMBL/GenBank/DDBJ databases">
        <title>Insights into the chromosomal genome structure of Flemingia macrophylla.</title>
        <authorList>
            <person name="Ding Y."/>
            <person name="Zhao Y."/>
            <person name="Bi W."/>
            <person name="Wu M."/>
            <person name="Zhao G."/>
            <person name="Gong Y."/>
            <person name="Li W."/>
            <person name="Zhang P."/>
        </authorList>
    </citation>
    <scope>NUCLEOTIDE SEQUENCE [LARGE SCALE GENOMIC DNA]</scope>
    <source>
        <strain evidence="1">DYQJB</strain>
        <tissue evidence="1">Leaf</tissue>
    </source>
</reference>
<dbReference type="SUPFAM" id="SSF51445">
    <property type="entry name" value="(Trans)glycosidases"/>
    <property type="match status" value="1"/>
</dbReference>
<keyword evidence="2" id="KW-1185">Reference proteome</keyword>
<dbReference type="Gene3D" id="3.20.20.80">
    <property type="entry name" value="Glycosidases"/>
    <property type="match status" value="1"/>
</dbReference>
<organism evidence="1 2">
    <name type="scientific">Flemingia macrophylla</name>
    <dbReference type="NCBI Taxonomy" id="520843"/>
    <lineage>
        <taxon>Eukaryota</taxon>
        <taxon>Viridiplantae</taxon>
        <taxon>Streptophyta</taxon>
        <taxon>Embryophyta</taxon>
        <taxon>Tracheophyta</taxon>
        <taxon>Spermatophyta</taxon>
        <taxon>Magnoliopsida</taxon>
        <taxon>eudicotyledons</taxon>
        <taxon>Gunneridae</taxon>
        <taxon>Pentapetalae</taxon>
        <taxon>rosids</taxon>
        <taxon>fabids</taxon>
        <taxon>Fabales</taxon>
        <taxon>Fabaceae</taxon>
        <taxon>Papilionoideae</taxon>
        <taxon>50 kb inversion clade</taxon>
        <taxon>NPAAA clade</taxon>
        <taxon>indigoferoid/millettioid clade</taxon>
        <taxon>Phaseoleae</taxon>
        <taxon>Flemingia</taxon>
    </lineage>
</organism>
<dbReference type="Proteomes" id="UP001603857">
    <property type="component" value="Unassembled WGS sequence"/>
</dbReference>
<protein>
    <submittedName>
        <fullName evidence="1">Uncharacterized protein</fullName>
    </submittedName>
</protein>
<accession>A0ABD1LS87</accession>
<dbReference type="EMBL" id="JBGMDY010000008">
    <property type="protein sequence ID" value="KAL2326387.1"/>
    <property type="molecule type" value="Genomic_DNA"/>
</dbReference>
<name>A0ABD1LS87_9FABA</name>
<evidence type="ECO:0000313" key="2">
    <source>
        <dbReference type="Proteomes" id="UP001603857"/>
    </source>
</evidence>
<sequence>MFCNMICYSEEEIDAKGMLKKFRLNIEGAAFEDGKGLSNRDVFCHAPGKWSLVILIACGAYSYRIIMTDMITMKSDKFSGKIENDENGDISDDHYHRYLVISLPYFTWLHYALTRFNIIDSLNFCP</sequence>
<evidence type="ECO:0000313" key="1">
    <source>
        <dbReference type="EMBL" id="KAL2326387.1"/>
    </source>
</evidence>
<gene>
    <name evidence="1" type="ORF">Fmac_025445</name>
</gene>